<name>A0ABN8LCZ2_9CNID</name>
<feature type="transmembrane region" description="Helical" evidence="9">
    <location>
        <begin position="35"/>
        <end position="57"/>
    </location>
</feature>
<feature type="transmembrane region" description="Helical" evidence="9">
    <location>
        <begin position="69"/>
        <end position="93"/>
    </location>
</feature>
<evidence type="ECO:0000256" key="4">
    <source>
        <dbReference type="ARBA" id="ARBA00023040"/>
    </source>
</evidence>
<evidence type="ECO:0000256" key="7">
    <source>
        <dbReference type="ARBA" id="ARBA00023224"/>
    </source>
</evidence>
<dbReference type="InterPro" id="IPR000276">
    <property type="entry name" value="GPCR_Rhodpsn"/>
</dbReference>
<accession>A0ABN8LCZ2</accession>
<dbReference type="PANTHER" id="PTHR45695:SF9">
    <property type="entry name" value="LEUCOKININ RECEPTOR"/>
    <property type="match status" value="1"/>
</dbReference>
<keyword evidence="2 8" id="KW-0812">Transmembrane</keyword>
<protein>
    <recommendedName>
        <fullName evidence="10">G-protein coupled receptors family 1 profile domain-containing protein</fullName>
    </recommendedName>
</protein>
<comment type="similarity">
    <text evidence="8">Belongs to the G-protein coupled receptor 1 family.</text>
</comment>
<reference evidence="11 12" key="1">
    <citation type="submission" date="2022-05" db="EMBL/GenBank/DDBJ databases">
        <authorList>
            <consortium name="Genoscope - CEA"/>
            <person name="William W."/>
        </authorList>
    </citation>
    <scope>NUCLEOTIDE SEQUENCE [LARGE SCALE GENOMIC DNA]</scope>
</reference>
<feature type="domain" description="G-protein coupled receptors family 1 profile" evidence="10">
    <location>
        <begin position="48"/>
        <end position="313"/>
    </location>
</feature>
<evidence type="ECO:0000259" key="10">
    <source>
        <dbReference type="PROSITE" id="PS50262"/>
    </source>
</evidence>
<proteinExistence type="inferred from homology"/>
<evidence type="ECO:0000256" key="2">
    <source>
        <dbReference type="ARBA" id="ARBA00022692"/>
    </source>
</evidence>
<evidence type="ECO:0000256" key="3">
    <source>
        <dbReference type="ARBA" id="ARBA00022989"/>
    </source>
</evidence>
<keyword evidence="12" id="KW-1185">Reference proteome</keyword>
<dbReference type="PRINTS" id="PR00237">
    <property type="entry name" value="GPCRRHODOPSN"/>
</dbReference>
<dbReference type="PROSITE" id="PS00237">
    <property type="entry name" value="G_PROTEIN_RECEP_F1_1"/>
    <property type="match status" value="1"/>
</dbReference>
<feature type="transmembrane region" description="Helical" evidence="9">
    <location>
        <begin position="255"/>
        <end position="276"/>
    </location>
</feature>
<keyword evidence="5 9" id="KW-0472">Membrane</keyword>
<keyword evidence="6 8" id="KW-0675">Receptor</keyword>
<evidence type="ECO:0000256" key="1">
    <source>
        <dbReference type="ARBA" id="ARBA00004141"/>
    </source>
</evidence>
<evidence type="ECO:0000256" key="5">
    <source>
        <dbReference type="ARBA" id="ARBA00023136"/>
    </source>
</evidence>
<dbReference type="InterPro" id="IPR017452">
    <property type="entry name" value="GPCR_Rhodpsn_7TM"/>
</dbReference>
<evidence type="ECO:0000256" key="8">
    <source>
        <dbReference type="RuleBase" id="RU000688"/>
    </source>
</evidence>
<dbReference type="EMBL" id="CALNXI010000002">
    <property type="protein sequence ID" value="CAH3013768.1"/>
    <property type="molecule type" value="Genomic_DNA"/>
</dbReference>
<feature type="transmembrane region" description="Helical" evidence="9">
    <location>
        <begin position="148"/>
        <end position="171"/>
    </location>
</feature>
<dbReference type="SUPFAM" id="SSF81321">
    <property type="entry name" value="Family A G protein-coupled receptor-like"/>
    <property type="match status" value="1"/>
</dbReference>
<feature type="transmembrane region" description="Helical" evidence="9">
    <location>
        <begin position="296"/>
        <end position="317"/>
    </location>
</feature>
<dbReference type="Gene3D" id="1.20.1070.10">
    <property type="entry name" value="Rhodopsin 7-helix transmembrane proteins"/>
    <property type="match status" value="1"/>
</dbReference>
<keyword evidence="3 9" id="KW-1133">Transmembrane helix</keyword>
<dbReference type="PROSITE" id="PS50262">
    <property type="entry name" value="G_PROTEIN_RECEP_F1_2"/>
    <property type="match status" value="1"/>
</dbReference>
<evidence type="ECO:0000313" key="11">
    <source>
        <dbReference type="EMBL" id="CAH3013768.1"/>
    </source>
</evidence>
<keyword evidence="7 8" id="KW-0807">Transducer</keyword>
<sequence>MNYSNFTENNTLERLNSISCRPQIPDNDLTKAWKTVIYCVTILVSLVGNSLVILVVYRKQRMRTTTNFLIANMAGSDLLIAIFVMTPTIRSIYTGDDMLVEGILAQLVCKLVTFLQQASIAVSILSLTAIAFDRFFAIMLPFRKVITFRITMVLISLTWIFGIFYAAPILYTNRIFTKNGSDDGTYCHEVWEPLFNSSKARKDYTFINFGFLYAGPLTVITILYTAIVIELWRGNNIKFRCSVNQQEIEKSNRKVLKMLATVVIIFAIFWFPVYIFQFMFYVRGPDSCLFPGIVRFIGYFLCQATSAVNPVVFAIFCENYREGFKESFRNIKRQSKNFLRCGSNTVPNNRSIEA</sequence>
<gene>
    <name evidence="11" type="ORF">PEVE_00013430</name>
</gene>
<dbReference type="Pfam" id="PF00001">
    <property type="entry name" value="7tm_1"/>
    <property type="match status" value="1"/>
</dbReference>
<organism evidence="11 12">
    <name type="scientific">Porites evermanni</name>
    <dbReference type="NCBI Taxonomy" id="104178"/>
    <lineage>
        <taxon>Eukaryota</taxon>
        <taxon>Metazoa</taxon>
        <taxon>Cnidaria</taxon>
        <taxon>Anthozoa</taxon>
        <taxon>Hexacorallia</taxon>
        <taxon>Scleractinia</taxon>
        <taxon>Fungiina</taxon>
        <taxon>Poritidae</taxon>
        <taxon>Porites</taxon>
    </lineage>
</organism>
<comment type="caution">
    <text evidence="11">The sequence shown here is derived from an EMBL/GenBank/DDBJ whole genome shotgun (WGS) entry which is preliminary data.</text>
</comment>
<comment type="subcellular location">
    <subcellularLocation>
        <location evidence="1">Membrane</location>
        <topology evidence="1">Multi-pass membrane protein</topology>
    </subcellularLocation>
</comment>
<evidence type="ECO:0000313" key="12">
    <source>
        <dbReference type="Proteomes" id="UP001159427"/>
    </source>
</evidence>
<dbReference type="PANTHER" id="PTHR45695">
    <property type="entry name" value="LEUCOKININ RECEPTOR-RELATED"/>
    <property type="match status" value="1"/>
</dbReference>
<dbReference type="Proteomes" id="UP001159427">
    <property type="component" value="Unassembled WGS sequence"/>
</dbReference>
<feature type="transmembrane region" description="Helical" evidence="9">
    <location>
        <begin position="113"/>
        <end position="136"/>
    </location>
</feature>
<keyword evidence="4 8" id="KW-0297">G-protein coupled receptor</keyword>
<feature type="transmembrane region" description="Helical" evidence="9">
    <location>
        <begin position="211"/>
        <end position="234"/>
    </location>
</feature>
<dbReference type="SMART" id="SM01381">
    <property type="entry name" value="7TM_GPCR_Srsx"/>
    <property type="match status" value="1"/>
</dbReference>
<evidence type="ECO:0000256" key="9">
    <source>
        <dbReference type="SAM" id="Phobius"/>
    </source>
</evidence>
<evidence type="ECO:0000256" key="6">
    <source>
        <dbReference type="ARBA" id="ARBA00023170"/>
    </source>
</evidence>